<evidence type="ECO:0000313" key="2">
    <source>
        <dbReference type="Proteomes" id="UP001596915"/>
    </source>
</evidence>
<dbReference type="EMBL" id="JBHTGL010000008">
    <property type="protein sequence ID" value="MFD0626727.1"/>
    <property type="molecule type" value="Genomic_DNA"/>
</dbReference>
<proteinExistence type="predicted"/>
<evidence type="ECO:0000313" key="1">
    <source>
        <dbReference type="EMBL" id="MFD0626727.1"/>
    </source>
</evidence>
<name>A0ABW2X235_9ACTN</name>
<organism evidence="1 2">
    <name type="scientific">Streptomyces sanglieri</name>
    <dbReference type="NCBI Taxonomy" id="193460"/>
    <lineage>
        <taxon>Bacteria</taxon>
        <taxon>Bacillati</taxon>
        <taxon>Actinomycetota</taxon>
        <taxon>Actinomycetes</taxon>
        <taxon>Kitasatosporales</taxon>
        <taxon>Streptomycetaceae</taxon>
        <taxon>Streptomyces</taxon>
    </lineage>
</organism>
<reference evidence="2" key="1">
    <citation type="journal article" date="2019" name="Int. J. Syst. Evol. Microbiol.">
        <title>The Global Catalogue of Microorganisms (GCM) 10K type strain sequencing project: providing services to taxonomists for standard genome sequencing and annotation.</title>
        <authorList>
            <consortium name="The Broad Institute Genomics Platform"/>
            <consortium name="The Broad Institute Genome Sequencing Center for Infectious Disease"/>
            <person name="Wu L."/>
            <person name="Ma J."/>
        </authorList>
    </citation>
    <scope>NUCLEOTIDE SEQUENCE [LARGE SCALE GENOMIC DNA]</scope>
    <source>
        <strain evidence="2">JCM 12607</strain>
    </source>
</reference>
<gene>
    <name evidence="1" type="ORF">ACFQ2K_32545</name>
</gene>
<dbReference type="Proteomes" id="UP001596915">
    <property type="component" value="Unassembled WGS sequence"/>
</dbReference>
<keyword evidence="2" id="KW-1185">Reference proteome</keyword>
<accession>A0ABW2X235</accession>
<sequence length="340" mass="37793">MRNSAYGEAMPVHLRQAAYANVVGAVNFLQDVLRYSAPDRASHGWARMCMYRASDAMDTLGRLAGVIAAHVVENGMSRRGIRRILRVEKECARTDRPPRLEGLSLSKQELFYMPSPLHERVHKSVAQVVLRLHQVVKESDEKDNKEWFVHCLYQLSLAMDELGLLNRAIAAFNAGVLSRETLARYQHLFQQRSRASMPDAEDSAYLAGLLGRNVDGEHRVWNAIGRAQAERRKFVPESDSHDGRVLRMLAGLDRALQPLRWNDASGNPLGRTQSTATAFLNALTAFESDDDDYPPLYWLDRHAQAEAAAAAHALFGSGSCPGTRMAEPRTAAGRCVANEG</sequence>
<comment type="caution">
    <text evidence="1">The sequence shown here is derived from an EMBL/GenBank/DDBJ whole genome shotgun (WGS) entry which is preliminary data.</text>
</comment>
<protein>
    <submittedName>
        <fullName evidence="1">Uncharacterized protein</fullName>
    </submittedName>
</protein>